<feature type="compositionally biased region" description="Basic and acidic residues" evidence="1">
    <location>
        <begin position="177"/>
        <end position="191"/>
    </location>
</feature>
<comment type="caution">
    <text evidence="2">The sequence shown here is derived from an EMBL/GenBank/DDBJ whole genome shotgun (WGS) entry which is preliminary data.</text>
</comment>
<feature type="compositionally biased region" description="Low complexity" evidence="1">
    <location>
        <begin position="271"/>
        <end position="281"/>
    </location>
</feature>
<feature type="compositionally biased region" description="Basic and acidic residues" evidence="1">
    <location>
        <begin position="55"/>
        <end position="78"/>
    </location>
</feature>
<gene>
    <name evidence="2" type="ORF">CCMP2556_LOCUS520</name>
</gene>
<feature type="compositionally biased region" description="Basic residues" evidence="1">
    <location>
        <begin position="80"/>
        <end position="94"/>
    </location>
</feature>
<reference evidence="2 3" key="1">
    <citation type="submission" date="2024-02" db="EMBL/GenBank/DDBJ databases">
        <authorList>
            <person name="Chen Y."/>
            <person name="Shah S."/>
            <person name="Dougan E. K."/>
            <person name="Thang M."/>
            <person name="Chan C."/>
        </authorList>
    </citation>
    <scope>NUCLEOTIDE SEQUENCE [LARGE SCALE GENOMIC DNA]</scope>
</reference>
<evidence type="ECO:0000256" key="1">
    <source>
        <dbReference type="SAM" id="MobiDB-lite"/>
    </source>
</evidence>
<sequence length="355" mass="39103">MRGPVINMSWEIVPHPTSLYNSHSDLLLDEKCFRATRRLVLLLSLFGHGAVRSHKTGDPTRLDPKQEVTRARKKDPMTKHSGHSRKQMMKKPRIKFKRLELRRLAAFEEEQRQWLLEMKEQEALDGRHLSKTRRTSKDSKGAGEIRDSKEAKDSQSASNGGKQEEDELSPQERRRKAKEEQAENERLRLREAAALMAQEKQKAHERRMMDQRGTFKVVGSDINGLSKTRVEDDEAANSRTASQASSSRTTSKDKKCDSLEPASSGNGLFRGAGSAIAGSASTPLMGLRPGSGGSSSEKGSVLSNSPAVPPAEEGAIRVSPASGRTKGLSGGDASRGPSMSDVVRVREQTLWVKPP</sequence>
<accession>A0ABP0H8H4</accession>
<name>A0ABP0H8H4_9DINO</name>
<feature type="compositionally biased region" description="Basic and acidic residues" evidence="1">
    <location>
        <begin position="135"/>
        <end position="153"/>
    </location>
</feature>
<feature type="compositionally biased region" description="Low complexity" evidence="1">
    <location>
        <begin position="294"/>
        <end position="305"/>
    </location>
</feature>
<protein>
    <submittedName>
        <fullName evidence="2">Uncharacterized protein</fullName>
    </submittedName>
</protein>
<dbReference type="EMBL" id="CAXAMN010000114">
    <property type="protein sequence ID" value="CAK8986501.1"/>
    <property type="molecule type" value="Genomic_DNA"/>
</dbReference>
<feature type="compositionally biased region" description="Basic and acidic residues" evidence="1">
    <location>
        <begin position="199"/>
        <end position="210"/>
    </location>
</feature>
<dbReference type="Proteomes" id="UP001642484">
    <property type="component" value="Unassembled WGS sequence"/>
</dbReference>
<proteinExistence type="predicted"/>
<feature type="region of interest" description="Disordered" evidence="1">
    <location>
        <begin position="126"/>
        <end position="355"/>
    </location>
</feature>
<evidence type="ECO:0000313" key="3">
    <source>
        <dbReference type="Proteomes" id="UP001642484"/>
    </source>
</evidence>
<organism evidence="2 3">
    <name type="scientific">Durusdinium trenchii</name>
    <dbReference type="NCBI Taxonomy" id="1381693"/>
    <lineage>
        <taxon>Eukaryota</taxon>
        <taxon>Sar</taxon>
        <taxon>Alveolata</taxon>
        <taxon>Dinophyceae</taxon>
        <taxon>Suessiales</taxon>
        <taxon>Symbiodiniaceae</taxon>
        <taxon>Durusdinium</taxon>
    </lineage>
</organism>
<evidence type="ECO:0000313" key="2">
    <source>
        <dbReference type="EMBL" id="CAK8986501.1"/>
    </source>
</evidence>
<feature type="compositionally biased region" description="Low complexity" evidence="1">
    <location>
        <begin position="237"/>
        <end position="249"/>
    </location>
</feature>
<keyword evidence="3" id="KW-1185">Reference proteome</keyword>
<feature type="region of interest" description="Disordered" evidence="1">
    <location>
        <begin position="54"/>
        <end position="94"/>
    </location>
</feature>